<dbReference type="Proteomes" id="UP001152523">
    <property type="component" value="Unassembled WGS sequence"/>
</dbReference>
<proteinExistence type="predicted"/>
<dbReference type="AlphaFoldDB" id="A0AAV0CS53"/>
<name>A0AAV0CS53_9ASTE</name>
<sequence length="123" mass="14131">MHQCLREKPTRRRSERGREPASGLRGPDDPAGENAGERRSVVVRRVRVDVHVEQIRRRVAEEELPQRRKRQRSGGQEHEGQLPGPSGRLPPFSNPNRKVSGFLRPVNEGRKLVKRLPSPGRRR</sequence>
<feature type="region of interest" description="Disordered" evidence="1">
    <location>
        <begin position="1"/>
        <end position="40"/>
    </location>
</feature>
<accession>A0AAV0CS53</accession>
<keyword evidence="3" id="KW-1185">Reference proteome</keyword>
<feature type="compositionally biased region" description="Basic and acidic residues" evidence="1">
    <location>
        <begin position="56"/>
        <end position="66"/>
    </location>
</feature>
<organism evidence="2 3">
    <name type="scientific">Cuscuta epithymum</name>
    <dbReference type="NCBI Taxonomy" id="186058"/>
    <lineage>
        <taxon>Eukaryota</taxon>
        <taxon>Viridiplantae</taxon>
        <taxon>Streptophyta</taxon>
        <taxon>Embryophyta</taxon>
        <taxon>Tracheophyta</taxon>
        <taxon>Spermatophyta</taxon>
        <taxon>Magnoliopsida</taxon>
        <taxon>eudicotyledons</taxon>
        <taxon>Gunneridae</taxon>
        <taxon>Pentapetalae</taxon>
        <taxon>asterids</taxon>
        <taxon>lamiids</taxon>
        <taxon>Solanales</taxon>
        <taxon>Convolvulaceae</taxon>
        <taxon>Cuscuteae</taxon>
        <taxon>Cuscuta</taxon>
        <taxon>Cuscuta subgen. Cuscuta</taxon>
    </lineage>
</organism>
<feature type="region of interest" description="Disordered" evidence="1">
    <location>
        <begin position="56"/>
        <end position="123"/>
    </location>
</feature>
<comment type="caution">
    <text evidence="2">The sequence shown here is derived from an EMBL/GenBank/DDBJ whole genome shotgun (WGS) entry which is preliminary data.</text>
</comment>
<reference evidence="2" key="1">
    <citation type="submission" date="2022-07" db="EMBL/GenBank/DDBJ databases">
        <authorList>
            <person name="Macas J."/>
            <person name="Novak P."/>
            <person name="Neumann P."/>
        </authorList>
    </citation>
    <scope>NUCLEOTIDE SEQUENCE</scope>
</reference>
<evidence type="ECO:0000313" key="2">
    <source>
        <dbReference type="EMBL" id="CAH9084167.1"/>
    </source>
</evidence>
<evidence type="ECO:0000313" key="3">
    <source>
        <dbReference type="Proteomes" id="UP001152523"/>
    </source>
</evidence>
<gene>
    <name evidence="2" type="ORF">CEPIT_LOCUS8813</name>
</gene>
<evidence type="ECO:0000256" key="1">
    <source>
        <dbReference type="SAM" id="MobiDB-lite"/>
    </source>
</evidence>
<protein>
    <submittedName>
        <fullName evidence="2">Uncharacterized protein</fullName>
    </submittedName>
</protein>
<dbReference type="EMBL" id="CAMAPF010000045">
    <property type="protein sequence ID" value="CAH9084167.1"/>
    <property type="molecule type" value="Genomic_DNA"/>
</dbReference>